<dbReference type="SMART" id="SM00732">
    <property type="entry name" value="YqgFc"/>
    <property type="match status" value="1"/>
</dbReference>
<organism evidence="7 8">
    <name type="scientific">Luteimicrobium subarcticum</name>
    <dbReference type="NCBI Taxonomy" id="620910"/>
    <lineage>
        <taxon>Bacteria</taxon>
        <taxon>Bacillati</taxon>
        <taxon>Actinomycetota</taxon>
        <taxon>Actinomycetes</taxon>
        <taxon>Micrococcales</taxon>
        <taxon>Luteimicrobium</taxon>
    </lineage>
</organism>
<proteinExistence type="inferred from homology"/>
<comment type="function">
    <text evidence="5">Could be a nuclease involved in processing of the 5'-end of pre-16S rRNA.</text>
</comment>
<dbReference type="EC" id="3.1.-.-" evidence="5"/>
<dbReference type="AlphaFoldDB" id="A0A2M8W3Z7"/>
<comment type="similarity">
    <text evidence="5">Belongs to the YqgF HJR family.</text>
</comment>
<dbReference type="PANTHER" id="PTHR33317:SF4">
    <property type="entry name" value="POLYNUCLEOTIDYL TRANSFERASE, RIBONUCLEASE H-LIKE SUPERFAMILY PROTEIN"/>
    <property type="match status" value="1"/>
</dbReference>
<evidence type="ECO:0000256" key="1">
    <source>
        <dbReference type="ARBA" id="ARBA00022490"/>
    </source>
</evidence>
<dbReference type="Gene3D" id="3.30.420.140">
    <property type="entry name" value="YqgF/RNase H-like domain"/>
    <property type="match status" value="1"/>
</dbReference>
<comment type="caution">
    <text evidence="7">The sequence shown here is derived from an EMBL/GenBank/DDBJ whole genome shotgun (WGS) entry which is preliminary data.</text>
</comment>
<keyword evidence="1 5" id="KW-0963">Cytoplasm</keyword>
<evidence type="ECO:0000256" key="3">
    <source>
        <dbReference type="ARBA" id="ARBA00022722"/>
    </source>
</evidence>
<dbReference type="HAMAP" id="MF_00651">
    <property type="entry name" value="Nuclease_YqgF"/>
    <property type="match status" value="1"/>
</dbReference>
<evidence type="ECO:0000256" key="5">
    <source>
        <dbReference type="HAMAP-Rule" id="MF_00651"/>
    </source>
</evidence>
<keyword evidence="4 5" id="KW-0378">Hydrolase</keyword>
<dbReference type="NCBIfam" id="TIGR00250">
    <property type="entry name" value="RNAse_H_YqgF"/>
    <property type="match status" value="1"/>
</dbReference>
<dbReference type="EMBL" id="PGTZ01000011">
    <property type="protein sequence ID" value="PJI85630.1"/>
    <property type="molecule type" value="Genomic_DNA"/>
</dbReference>
<keyword evidence="2 5" id="KW-0690">Ribosome biogenesis</keyword>
<dbReference type="GO" id="GO:0000967">
    <property type="term" value="P:rRNA 5'-end processing"/>
    <property type="evidence" value="ECO:0007669"/>
    <property type="project" value="UniProtKB-UniRule"/>
</dbReference>
<sequence length="157" mass="16339">MTDGIERGPRLALDVGSVRVGVAVSDPDGLVATPVETLARDMAGATDVARVVDEVRERGARVVYVGLPRHLSGAEGAAAASAREYAVQVARAVAPVPVHLVDERMSTVSAHRSMQAAGRPGRKQRSVVDQVAAVIILQGALDAERRAGARTGELVTT</sequence>
<feature type="domain" description="YqgF/RNase H-like" evidence="6">
    <location>
        <begin position="8"/>
        <end position="110"/>
    </location>
</feature>
<reference evidence="7 8" key="1">
    <citation type="submission" date="2017-11" db="EMBL/GenBank/DDBJ databases">
        <title>Genomic Encyclopedia of Archaeal and Bacterial Type Strains, Phase II (KMG-II): From Individual Species to Whole Genera.</title>
        <authorList>
            <person name="Goeker M."/>
        </authorList>
    </citation>
    <scope>NUCLEOTIDE SEQUENCE [LARGE SCALE GENOMIC DNA]</scope>
    <source>
        <strain evidence="7 8">DSM 22413</strain>
    </source>
</reference>
<protein>
    <recommendedName>
        <fullName evidence="5">Putative pre-16S rRNA nuclease</fullName>
        <ecNumber evidence="5">3.1.-.-</ecNumber>
    </recommendedName>
</protein>
<dbReference type="InterPro" id="IPR037027">
    <property type="entry name" value="YqgF/RNaseH-like_dom_sf"/>
</dbReference>
<evidence type="ECO:0000313" key="7">
    <source>
        <dbReference type="EMBL" id="PJI85630.1"/>
    </source>
</evidence>
<evidence type="ECO:0000313" key="8">
    <source>
        <dbReference type="Proteomes" id="UP000231586"/>
    </source>
</evidence>
<dbReference type="OrthoDB" id="9790539at2"/>
<comment type="subcellular location">
    <subcellularLocation>
        <location evidence="5">Cytoplasm</location>
    </subcellularLocation>
</comment>
<name>A0A2M8W3Z7_9MICO</name>
<dbReference type="InterPro" id="IPR006641">
    <property type="entry name" value="YqgF/RNaseH-like_dom"/>
</dbReference>
<dbReference type="GO" id="GO:0005829">
    <property type="term" value="C:cytosol"/>
    <property type="evidence" value="ECO:0007669"/>
    <property type="project" value="TreeGrafter"/>
</dbReference>
<evidence type="ECO:0000256" key="2">
    <source>
        <dbReference type="ARBA" id="ARBA00022517"/>
    </source>
</evidence>
<dbReference type="InterPro" id="IPR005227">
    <property type="entry name" value="YqgF"/>
</dbReference>
<accession>A0A2M8W3Z7</accession>
<dbReference type="GO" id="GO:0016788">
    <property type="term" value="F:hydrolase activity, acting on ester bonds"/>
    <property type="evidence" value="ECO:0007669"/>
    <property type="project" value="UniProtKB-UniRule"/>
</dbReference>
<evidence type="ECO:0000256" key="4">
    <source>
        <dbReference type="ARBA" id="ARBA00022801"/>
    </source>
</evidence>
<dbReference type="PANTHER" id="PTHR33317">
    <property type="entry name" value="POLYNUCLEOTIDYL TRANSFERASE, RIBONUCLEASE H-LIKE SUPERFAMILY PROTEIN"/>
    <property type="match status" value="1"/>
</dbReference>
<dbReference type="CDD" id="cd16964">
    <property type="entry name" value="YqgF"/>
    <property type="match status" value="1"/>
</dbReference>
<dbReference type="Pfam" id="PF03652">
    <property type="entry name" value="RuvX"/>
    <property type="match status" value="1"/>
</dbReference>
<keyword evidence="8" id="KW-1185">Reference proteome</keyword>
<dbReference type="RefSeq" id="WP_100350916.1">
    <property type="nucleotide sequence ID" value="NZ_PGTZ01000011.1"/>
</dbReference>
<dbReference type="Proteomes" id="UP000231586">
    <property type="component" value="Unassembled WGS sequence"/>
</dbReference>
<gene>
    <name evidence="7" type="ORF">CLV34_2813</name>
</gene>
<evidence type="ECO:0000259" key="6">
    <source>
        <dbReference type="SMART" id="SM00732"/>
    </source>
</evidence>
<dbReference type="SUPFAM" id="SSF53098">
    <property type="entry name" value="Ribonuclease H-like"/>
    <property type="match status" value="1"/>
</dbReference>
<dbReference type="InterPro" id="IPR012337">
    <property type="entry name" value="RNaseH-like_sf"/>
</dbReference>
<keyword evidence="3 5" id="KW-0540">Nuclease</keyword>
<dbReference type="GO" id="GO:0004518">
    <property type="term" value="F:nuclease activity"/>
    <property type="evidence" value="ECO:0007669"/>
    <property type="project" value="UniProtKB-KW"/>
</dbReference>